<reference evidence="2 3" key="1">
    <citation type="journal article" date="2023" name="J. Hered.">
        <title>Chromosome-level genome of the wood stork (Mycteria americana) provides insight into avian chromosome evolution.</title>
        <authorList>
            <person name="Flamio R. Jr."/>
            <person name="Ramstad K.M."/>
        </authorList>
    </citation>
    <scope>NUCLEOTIDE SEQUENCE [LARGE SCALE GENOMIC DNA]</scope>
    <source>
        <strain evidence="2">JAX WOST 10</strain>
    </source>
</reference>
<gene>
    <name evidence="2" type="ORF">QYF61_014567</name>
</gene>
<dbReference type="EMBL" id="JAUNZN010000001">
    <property type="protein sequence ID" value="KAK4830996.1"/>
    <property type="molecule type" value="Genomic_DNA"/>
</dbReference>
<protein>
    <submittedName>
        <fullName evidence="2">Uncharacterized protein</fullName>
    </submittedName>
</protein>
<sequence length="359" mass="39987">MATRSWYQVQSHGTQLAALANANHALAEARPPVNVGKSKDENTLPTGLPPPYYPREAPRQSHTGKRCVLQTTAVTLKLGSTEKEGRVQLMPGAERHWPETQQLLSSHLPAGPGAGRGIPGSLPTSGKQRQARGRLEMSLSPLAVCGSKAVPRVEEENVRDHLIHWTHTSPWNGPKHFEGAHWYYCKAILYHLSWRSEKVPDDWKEADSTPIIKKNKKVKKKDPDNYRTVSFTSVSVKVMKQNLLKAISKHMKDKKEVTSTADKERAVDLSPIIFSLTELVRYRLEKWMIKWVENWLGCQAQRVMISGAKPSCLPVTSGVFLRSVQGPILIDVLVSDLDDGMEYTFSKLAGDTKLGGDGQ</sequence>
<comment type="caution">
    <text evidence="2">The sequence shown here is derived from an EMBL/GenBank/DDBJ whole genome shotgun (WGS) entry which is preliminary data.</text>
</comment>
<name>A0AAN7NU38_MYCAM</name>
<keyword evidence="3" id="KW-1185">Reference proteome</keyword>
<evidence type="ECO:0000313" key="2">
    <source>
        <dbReference type="EMBL" id="KAK4830996.1"/>
    </source>
</evidence>
<evidence type="ECO:0000313" key="3">
    <source>
        <dbReference type="Proteomes" id="UP001333110"/>
    </source>
</evidence>
<accession>A0AAN7NU38</accession>
<feature type="region of interest" description="Disordered" evidence="1">
    <location>
        <begin position="30"/>
        <end position="64"/>
    </location>
</feature>
<dbReference type="PANTHER" id="PTHR33332">
    <property type="entry name" value="REVERSE TRANSCRIPTASE DOMAIN-CONTAINING PROTEIN"/>
    <property type="match status" value="1"/>
</dbReference>
<dbReference type="AlphaFoldDB" id="A0AAN7NU38"/>
<evidence type="ECO:0000256" key="1">
    <source>
        <dbReference type="SAM" id="MobiDB-lite"/>
    </source>
</evidence>
<proteinExistence type="predicted"/>
<dbReference type="Proteomes" id="UP001333110">
    <property type="component" value="Unassembled WGS sequence"/>
</dbReference>
<organism evidence="2 3">
    <name type="scientific">Mycteria americana</name>
    <name type="common">Wood stork</name>
    <dbReference type="NCBI Taxonomy" id="33587"/>
    <lineage>
        <taxon>Eukaryota</taxon>
        <taxon>Metazoa</taxon>
        <taxon>Chordata</taxon>
        <taxon>Craniata</taxon>
        <taxon>Vertebrata</taxon>
        <taxon>Euteleostomi</taxon>
        <taxon>Archelosauria</taxon>
        <taxon>Archosauria</taxon>
        <taxon>Dinosauria</taxon>
        <taxon>Saurischia</taxon>
        <taxon>Theropoda</taxon>
        <taxon>Coelurosauria</taxon>
        <taxon>Aves</taxon>
        <taxon>Neognathae</taxon>
        <taxon>Neoaves</taxon>
        <taxon>Aequornithes</taxon>
        <taxon>Ciconiiformes</taxon>
        <taxon>Ciconiidae</taxon>
        <taxon>Mycteria</taxon>
    </lineage>
</organism>